<sequence>MGGLLCEVREYMFCNTSINQRITDYFLHITKIFRLKVWWFCEKRLPLHPQSREMRRQAGIDSVKRKRRAADL</sequence>
<reference evidence="1" key="1">
    <citation type="journal article" date="2012" name="PLoS ONE">
        <title>Gene sets for utilization of primary and secondary nutrition supplies in the distal gut of endangered iberian lynx.</title>
        <authorList>
            <person name="Alcaide M."/>
            <person name="Messina E."/>
            <person name="Richter M."/>
            <person name="Bargiela R."/>
            <person name="Peplies J."/>
            <person name="Huws S.A."/>
            <person name="Newbold C.J."/>
            <person name="Golyshin P.N."/>
            <person name="Simon M.A."/>
            <person name="Lopez G."/>
            <person name="Yakimov M.M."/>
            <person name="Ferrer M."/>
        </authorList>
    </citation>
    <scope>NUCLEOTIDE SEQUENCE</scope>
</reference>
<proteinExistence type="predicted"/>
<gene>
    <name evidence="1" type="ORF">EVA_17082</name>
</gene>
<name>J9FIS0_9ZZZZ</name>
<evidence type="ECO:0000313" key="1">
    <source>
        <dbReference type="EMBL" id="EJW94811.1"/>
    </source>
</evidence>
<accession>J9FIS0</accession>
<dbReference type="AlphaFoldDB" id="J9FIS0"/>
<dbReference type="EMBL" id="AMCI01006161">
    <property type="protein sequence ID" value="EJW94811.1"/>
    <property type="molecule type" value="Genomic_DNA"/>
</dbReference>
<protein>
    <submittedName>
        <fullName evidence="1">Uncharacterized protein</fullName>
    </submittedName>
</protein>
<comment type="caution">
    <text evidence="1">The sequence shown here is derived from an EMBL/GenBank/DDBJ whole genome shotgun (WGS) entry which is preliminary data.</text>
</comment>
<organism evidence="1">
    <name type="scientific">gut metagenome</name>
    <dbReference type="NCBI Taxonomy" id="749906"/>
    <lineage>
        <taxon>unclassified sequences</taxon>
        <taxon>metagenomes</taxon>
        <taxon>organismal metagenomes</taxon>
    </lineage>
</organism>